<accession>A0A0D0FFN0</accession>
<dbReference type="CDD" id="cd04459">
    <property type="entry name" value="Rho_CSD"/>
    <property type="match status" value="1"/>
</dbReference>
<keyword evidence="2 9" id="KW-0547">Nucleotide-binding</keyword>
<evidence type="ECO:0000256" key="6">
    <source>
        <dbReference type="ARBA" id="ARBA00022884"/>
    </source>
</evidence>
<dbReference type="Pfam" id="PF07498">
    <property type="entry name" value="Rho_N"/>
    <property type="match status" value="1"/>
</dbReference>
<dbReference type="SUPFAM" id="SSF68912">
    <property type="entry name" value="Rho N-terminal domain-like"/>
    <property type="match status" value="1"/>
</dbReference>
<evidence type="ECO:0000313" key="14">
    <source>
        <dbReference type="Proteomes" id="UP000032076"/>
    </source>
</evidence>
<keyword evidence="1 9" id="KW-0806">Transcription termination</keyword>
<dbReference type="Gene3D" id="3.40.50.300">
    <property type="entry name" value="P-loop containing nucleotide triphosphate hydrolases"/>
    <property type="match status" value="1"/>
</dbReference>
<dbReference type="InterPro" id="IPR003593">
    <property type="entry name" value="AAA+_ATPase"/>
</dbReference>
<dbReference type="GO" id="GO:0016787">
    <property type="term" value="F:hydrolase activity"/>
    <property type="evidence" value="ECO:0007669"/>
    <property type="project" value="UniProtKB-KW"/>
</dbReference>
<keyword evidence="3 9" id="KW-0378">Hydrolase</keyword>
<dbReference type="InterPro" id="IPR012340">
    <property type="entry name" value="NA-bd_OB-fold"/>
</dbReference>
<dbReference type="SUPFAM" id="SSF52540">
    <property type="entry name" value="P-loop containing nucleoside triphosphate hydrolases"/>
    <property type="match status" value="1"/>
</dbReference>
<protein>
    <recommendedName>
        <fullName evidence="9 10">Transcription termination factor Rho</fullName>
        <ecNumber evidence="9 10">3.6.4.-</ecNumber>
    </recommendedName>
    <alternativeName>
        <fullName evidence="9">ATP-dependent helicase Rho</fullName>
    </alternativeName>
</protein>
<feature type="binding site" evidence="9">
    <location>
        <position position="215"/>
    </location>
    <ligand>
        <name>ATP</name>
        <dbReference type="ChEBI" id="CHEBI:30616"/>
    </ligand>
</feature>
<dbReference type="GO" id="GO:0006353">
    <property type="term" value="P:DNA-templated transcription termination"/>
    <property type="evidence" value="ECO:0007669"/>
    <property type="project" value="UniProtKB-UniRule"/>
</dbReference>
<dbReference type="Pfam" id="PF00006">
    <property type="entry name" value="ATP-synt_ab"/>
    <property type="match status" value="1"/>
</dbReference>
<dbReference type="RefSeq" id="WP_082026129.1">
    <property type="nucleotide sequence ID" value="NZ_CP023704.1"/>
</dbReference>
<evidence type="ECO:0000256" key="8">
    <source>
        <dbReference type="ARBA" id="ARBA00023163"/>
    </source>
</evidence>
<dbReference type="InterPro" id="IPR011112">
    <property type="entry name" value="Rho-like_N"/>
</dbReference>
<dbReference type="Proteomes" id="UP000032076">
    <property type="component" value="Unassembled WGS sequence"/>
</dbReference>
<dbReference type="NCBIfam" id="NF006886">
    <property type="entry name" value="PRK09376.1"/>
    <property type="match status" value="1"/>
</dbReference>
<name>A0A0D0FFN0_9BACI</name>
<evidence type="ECO:0000256" key="1">
    <source>
        <dbReference type="ARBA" id="ARBA00022472"/>
    </source>
</evidence>
<keyword evidence="8 9" id="KW-0804">Transcription</keyword>
<sequence>MEEVNVNVNIAQLENMKLKELYELARKYQVSYYSKLTKKELIFSILKARAEQEGFFFMEGVLDIIQSEGFGFLRPINYTPSSEDIYISASQIRRFDLRNGDKVSGKVRPPKENERYFGLLHVEAVNGENPETAKERVHFPALTPLYPDRQIKLETEPHILSTRIMDLVTPVGFGQRGLIVAPPKAGKTVLLKQIANSITRNHPEAELIVLLIDERPEEVTDIERSVKAEVVSSTFDEVPENHIKVAELVLDRAMRLVEHKRDVIILLDSITRLARAYNLVIPPSGRTLSGGIDPAAFHRPKRFFGAARNIEEGGSLTILATALIDTGSRMDDVIYEEFKGTGNMELHLDRALAERRIFPAIDIRRSGTRKEELLLPKSQLEILWALRKSLSDTPDFAEKFIRKLQQSKTNEEFITTLTDELKNNGVSKRALS</sequence>
<gene>
    <name evidence="9" type="primary">rho</name>
    <name evidence="13" type="ORF">B4167_1316</name>
</gene>
<comment type="caution">
    <text evidence="13">The sequence shown here is derived from an EMBL/GenBank/DDBJ whole genome shotgun (WGS) entry which is preliminary data.</text>
</comment>
<dbReference type="Gene3D" id="2.40.50.140">
    <property type="entry name" value="Nucleic acid-binding proteins"/>
    <property type="match status" value="1"/>
</dbReference>
<organism evidence="13 14">
    <name type="scientific">Caldibacillus thermoamylovorans</name>
    <dbReference type="NCBI Taxonomy" id="35841"/>
    <lineage>
        <taxon>Bacteria</taxon>
        <taxon>Bacillati</taxon>
        <taxon>Bacillota</taxon>
        <taxon>Bacilli</taxon>
        <taxon>Bacillales</taxon>
        <taxon>Bacillaceae</taxon>
        <taxon>Caldibacillus</taxon>
    </lineage>
</organism>
<dbReference type="InterPro" id="IPR011113">
    <property type="entry name" value="Rho_RNA-bd"/>
</dbReference>
<evidence type="ECO:0000256" key="2">
    <source>
        <dbReference type="ARBA" id="ARBA00022741"/>
    </source>
</evidence>
<dbReference type="EC" id="3.6.4.-" evidence="9 10"/>
<evidence type="ECO:0000256" key="10">
    <source>
        <dbReference type="NCBIfam" id="TIGR00767"/>
    </source>
</evidence>
<dbReference type="EMBL" id="JXLU01000136">
    <property type="protein sequence ID" value="KIO70909.1"/>
    <property type="molecule type" value="Genomic_DNA"/>
</dbReference>
<feature type="binding site" evidence="9">
    <location>
        <begin position="172"/>
        <end position="177"/>
    </location>
    <ligand>
        <name>ATP</name>
        <dbReference type="ChEBI" id="CHEBI:30616"/>
    </ligand>
</feature>
<dbReference type="SMART" id="SM00357">
    <property type="entry name" value="CSP"/>
    <property type="match status" value="1"/>
</dbReference>
<evidence type="ECO:0000256" key="7">
    <source>
        <dbReference type="ARBA" id="ARBA00023015"/>
    </source>
</evidence>
<keyword evidence="5 9" id="KW-0067">ATP-binding</keyword>
<feature type="domain" description="Rho RNA-BD" evidence="12">
    <location>
        <begin position="55"/>
        <end position="129"/>
    </location>
</feature>
<dbReference type="PROSITE" id="PS51856">
    <property type="entry name" value="RHO_RNA_BD"/>
    <property type="match status" value="1"/>
</dbReference>
<dbReference type="InterPro" id="IPR036269">
    <property type="entry name" value="Rho_N_sf"/>
</dbReference>
<dbReference type="NCBIfam" id="TIGR00767">
    <property type="entry name" value="rho"/>
    <property type="match status" value="1"/>
</dbReference>
<keyword evidence="7 9" id="KW-0805">Transcription regulation</keyword>
<comment type="caution">
    <text evidence="9">Lacks conserved residue(s) required for the propagation of feature annotation.</text>
</comment>
<dbReference type="InterPro" id="IPR041703">
    <property type="entry name" value="Rho_factor_ATP-bd"/>
</dbReference>
<evidence type="ECO:0000259" key="12">
    <source>
        <dbReference type="PROSITE" id="PS51856"/>
    </source>
</evidence>
<dbReference type="Gene3D" id="1.10.720.10">
    <property type="match status" value="1"/>
</dbReference>
<dbReference type="GO" id="GO:0008186">
    <property type="term" value="F:ATP-dependent activity, acting on RNA"/>
    <property type="evidence" value="ECO:0007669"/>
    <property type="project" value="UniProtKB-UniRule"/>
</dbReference>
<dbReference type="SUPFAM" id="SSF50249">
    <property type="entry name" value="Nucleic acid-binding proteins"/>
    <property type="match status" value="1"/>
</dbReference>
<dbReference type="SMART" id="SM00382">
    <property type="entry name" value="AAA"/>
    <property type="match status" value="1"/>
</dbReference>
<dbReference type="InterPro" id="IPR027417">
    <property type="entry name" value="P-loop_NTPase"/>
</dbReference>
<dbReference type="CDD" id="cd01128">
    <property type="entry name" value="rho_factor_C"/>
    <property type="match status" value="1"/>
</dbReference>
<dbReference type="FunFam" id="3.40.50.300:FF:000072">
    <property type="entry name" value="Transcription termination factor Rho"/>
    <property type="match status" value="1"/>
</dbReference>
<evidence type="ECO:0000256" key="9">
    <source>
        <dbReference type="HAMAP-Rule" id="MF_01884"/>
    </source>
</evidence>
<dbReference type="KEGG" id="bthv:CQJ30_18170"/>
<dbReference type="HAMAP" id="MF_01884">
    <property type="entry name" value="Rho"/>
    <property type="match status" value="1"/>
</dbReference>
<dbReference type="GO" id="GO:0004386">
    <property type="term" value="F:helicase activity"/>
    <property type="evidence" value="ECO:0007669"/>
    <property type="project" value="UniProtKB-UniRule"/>
</dbReference>
<dbReference type="OrthoDB" id="9805197at2"/>
<keyword evidence="4 9" id="KW-0347">Helicase</keyword>
<dbReference type="GO" id="GO:0003723">
    <property type="term" value="F:RNA binding"/>
    <property type="evidence" value="ECO:0007669"/>
    <property type="project" value="UniProtKB-UniRule"/>
</dbReference>
<dbReference type="PANTHER" id="PTHR46425:SF1">
    <property type="entry name" value="TRANSCRIPTION TERMINATION FACTOR RHO"/>
    <property type="match status" value="1"/>
</dbReference>
<dbReference type="InterPro" id="IPR011129">
    <property type="entry name" value="CSD"/>
</dbReference>
<proteinExistence type="inferred from homology"/>
<dbReference type="Pfam" id="PF07497">
    <property type="entry name" value="Rho_RNA_bind"/>
    <property type="match status" value="1"/>
</dbReference>
<comment type="subunit">
    <text evidence="9">Homohexamer. The homohexamer assembles into an open ring structure.</text>
</comment>
<comment type="function">
    <text evidence="9">Facilitates transcription termination by a mechanism that involves Rho binding to the nascent RNA, activation of Rho's RNA-dependent ATPase activity, and release of the mRNA from the DNA template.</text>
</comment>
<evidence type="ECO:0000256" key="11">
    <source>
        <dbReference type="PROSITE-ProRule" id="PRU01203"/>
    </source>
</evidence>
<evidence type="ECO:0000256" key="3">
    <source>
        <dbReference type="ARBA" id="ARBA00022801"/>
    </source>
</evidence>
<feature type="binding site" evidence="9">
    <location>
        <begin position="184"/>
        <end position="189"/>
    </location>
    <ligand>
        <name>ATP</name>
        <dbReference type="ChEBI" id="CHEBI:30616"/>
    </ligand>
</feature>
<dbReference type="SMART" id="SM00959">
    <property type="entry name" value="Rho_N"/>
    <property type="match status" value="1"/>
</dbReference>
<evidence type="ECO:0000313" key="13">
    <source>
        <dbReference type="EMBL" id="KIO70909.1"/>
    </source>
</evidence>
<evidence type="ECO:0000256" key="4">
    <source>
        <dbReference type="ARBA" id="ARBA00022806"/>
    </source>
</evidence>
<dbReference type="PANTHER" id="PTHR46425">
    <property type="entry name" value="TRANSCRIPTION TERMINATION FACTOR RHO"/>
    <property type="match status" value="1"/>
</dbReference>
<dbReference type="GO" id="GO:0005524">
    <property type="term" value="F:ATP binding"/>
    <property type="evidence" value="ECO:0007669"/>
    <property type="project" value="UniProtKB-UniRule"/>
</dbReference>
<dbReference type="GeneID" id="92962734"/>
<keyword evidence="6 9" id="KW-0694">RNA-binding</keyword>
<reference evidence="13 14" key="1">
    <citation type="submission" date="2015-01" db="EMBL/GenBank/DDBJ databases">
        <title>Draft Genome Sequences of Four Bacillus thermoamylovorans Strains, Isolated From Food Products.</title>
        <authorList>
            <person name="Krawcyk A.O."/>
            <person name="Berendsen E.M."/>
            <person name="Eijlander R.T."/>
            <person name="de Jong A."/>
            <person name="Wells-Bennik M."/>
            <person name="Kuipers O.P."/>
        </authorList>
    </citation>
    <scope>NUCLEOTIDE SEQUENCE [LARGE SCALE GENOMIC DNA]</scope>
    <source>
        <strain evidence="13 14">B4167</strain>
    </source>
</reference>
<dbReference type="InterPro" id="IPR004665">
    <property type="entry name" value="Term_rho"/>
</dbReference>
<evidence type="ECO:0000256" key="5">
    <source>
        <dbReference type="ARBA" id="ARBA00022840"/>
    </source>
</evidence>
<comment type="similarity">
    <text evidence="9 11">Belongs to the Rho family.</text>
</comment>
<dbReference type="AlphaFoldDB" id="A0A0D0FFN0"/>
<dbReference type="InterPro" id="IPR000194">
    <property type="entry name" value="ATPase_F1/V1/A1_a/bsu_nucl-bd"/>
</dbReference>